<evidence type="ECO:0000313" key="9">
    <source>
        <dbReference type="Proteomes" id="UP000298133"/>
    </source>
</evidence>
<dbReference type="PROSITE" id="PS51318">
    <property type="entry name" value="TAT"/>
    <property type="match status" value="1"/>
</dbReference>
<feature type="chain" id="PRO_5021210999" description="Transcriptional regulator" evidence="5">
    <location>
        <begin position="45"/>
        <end position="352"/>
    </location>
</feature>
<gene>
    <name evidence="8" type="ORF">E3W66_00600</name>
</gene>
<evidence type="ECO:0000259" key="6">
    <source>
        <dbReference type="Pfam" id="PF03888"/>
    </source>
</evidence>
<evidence type="ECO:0000256" key="2">
    <source>
        <dbReference type="ARBA" id="ARBA00008150"/>
    </source>
</evidence>
<proteinExistence type="inferred from homology"/>
<evidence type="ECO:0000313" key="8">
    <source>
        <dbReference type="EMBL" id="TFH68496.1"/>
    </source>
</evidence>
<dbReference type="Pfam" id="PF17188">
    <property type="entry name" value="MucB_RseB_C"/>
    <property type="match status" value="1"/>
</dbReference>
<evidence type="ECO:0008006" key="10">
    <source>
        <dbReference type="Google" id="ProtNLM"/>
    </source>
</evidence>
<dbReference type="InterPro" id="IPR005588">
    <property type="entry name" value="MucB_RseB"/>
</dbReference>
<comment type="subcellular location">
    <subcellularLocation>
        <location evidence="1">Periplasm</location>
    </subcellularLocation>
</comment>
<dbReference type="EMBL" id="SPIA01000001">
    <property type="protein sequence ID" value="TFH68496.1"/>
    <property type="molecule type" value="Genomic_DNA"/>
</dbReference>
<name>A0A4Y8UI14_9GAMM</name>
<sequence length="352" mass="37964">MTSAGNSGNPSSGSTMRLFQATKRLRRQLLAGLTASALCAPLLAAEPSPPAQAPSDPLQLLAGVTDAARQQPYRGTIVLVQGGAPLSIAIEHRLVGEGSELRYVALDGAPFGMQLEYPDRDCQVFADPVASLAQLPQRPLLAQLPLQEYYQVEFLGVQRVADRPSYALVALPKDALRFARRLFIDAKTGILLRSEYLSGRGQLLASSQFIAFHDSAEEFAIVAPAATQAAVVECRGALEQSQRIAAAQHSNWRLNWWPQGFTLTDYRREQSGLESYMFSDGLAQFTFFVDPANPLAVASIGGARGATSAVIRQLQDPRGQQYTVSVVGELPRAAAEQILSSVKFNPVRAATP</sequence>
<dbReference type="GO" id="GO:0045152">
    <property type="term" value="F:antisigma factor binding"/>
    <property type="evidence" value="ECO:0007669"/>
    <property type="project" value="TreeGrafter"/>
</dbReference>
<reference evidence="8 9" key="1">
    <citation type="submission" date="2019-03" db="EMBL/GenBank/DDBJ databases">
        <title>Draft genome of Gammaproteobacteria bacterium LSUCC0057, a member of the SAR92 clade.</title>
        <authorList>
            <person name="Lanclos V.C."/>
            <person name="Doiron C."/>
            <person name="Henson M.W."/>
            <person name="Thrash J.C."/>
        </authorList>
    </citation>
    <scope>NUCLEOTIDE SEQUENCE [LARGE SCALE GENOMIC DNA]</scope>
    <source>
        <strain evidence="8 9">LSUCC0057</strain>
    </source>
</reference>
<dbReference type="PANTHER" id="PTHR38782">
    <property type="match status" value="1"/>
</dbReference>
<comment type="similarity">
    <text evidence="2">Belongs to the RseB family.</text>
</comment>
<evidence type="ECO:0000256" key="1">
    <source>
        <dbReference type="ARBA" id="ARBA00004418"/>
    </source>
</evidence>
<keyword evidence="9" id="KW-1185">Reference proteome</keyword>
<comment type="caution">
    <text evidence="8">The sequence shown here is derived from an EMBL/GenBank/DDBJ whole genome shotgun (WGS) entry which is preliminary data.</text>
</comment>
<dbReference type="Proteomes" id="UP000298133">
    <property type="component" value="Unassembled WGS sequence"/>
</dbReference>
<dbReference type="Gene3D" id="2.50.20.10">
    <property type="entry name" value="Lipoprotein localisation LolA/LolB/LppX"/>
    <property type="match status" value="1"/>
</dbReference>
<keyword evidence="4" id="KW-0574">Periplasm</keyword>
<dbReference type="Pfam" id="PF03888">
    <property type="entry name" value="MucB_RseB"/>
    <property type="match status" value="1"/>
</dbReference>
<dbReference type="GO" id="GO:0030288">
    <property type="term" value="C:outer membrane-bounded periplasmic space"/>
    <property type="evidence" value="ECO:0007669"/>
    <property type="project" value="TreeGrafter"/>
</dbReference>
<protein>
    <recommendedName>
        <fullName evidence="10">Transcriptional regulator</fullName>
    </recommendedName>
</protein>
<feature type="domain" description="MucB/RseB C-terminal" evidence="7">
    <location>
        <begin position="248"/>
        <end position="343"/>
    </location>
</feature>
<dbReference type="Gene3D" id="3.30.200.100">
    <property type="entry name" value="MucB/RseB, C-terminal domain"/>
    <property type="match status" value="1"/>
</dbReference>
<feature type="domain" description="MucB/RseB N-terminal" evidence="6">
    <location>
        <begin position="57"/>
        <end position="213"/>
    </location>
</feature>
<feature type="signal peptide" evidence="5">
    <location>
        <begin position="1"/>
        <end position="44"/>
    </location>
</feature>
<dbReference type="InterPro" id="IPR033434">
    <property type="entry name" value="MucB/RseB_N"/>
</dbReference>
<dbReference type="InterPro" id="IPR006311">
    <property type="entry name" value="TAT_signal"/>
</dbReference>
<evidence type="ECO:0000256" key="4">
    <source>
        <dbReference type="ARBA" id="ARBA00022764"/>
    </source>
</evidence>
<evidence type="ECO:0000256" key="3">
    <source>
        <dbReference type="ARBA" id="ARBA00022729"/>
    </source>
</evidence>
<dbReference type="InterPro" id="IPR033436">
    <property type="entry name" value="MucB/RseB_C"/>
</dbReference>
<organism evidence="8 9">
    <name type="scientific">Gammaproteobacteria bacterium LSUCC0057</name>
    <dbReference type="NCBI Taxonomy" id="2559237"/>
    <lineage>
        <taxon>Bacteria</taxon>
        <taxon>Pseudomonadati</taxon>
        <taxon>Pseudomonadota</taxon>
        <taxon>Gammaproteobacteria</taxon>
        <taxon>Cellvibrionales</taxon>
        <taxon>Porticoccaceae</taxon>
        <taxon>SAR92 clade</taxon>
    </lineage>
</organism>
<dbReference type="OrthoDB" id="7067274at2"/>
<accession>A0A4Y8UI14</accession>
<dbReference type="InterPro" id="IPR038484">
    <property type="entry name" value="MucB/RseB_C_sf"/>
</dbReference>
<dbReference type="GO" id="GO:0032885">
    <property type="term" value="P:regulation of polysaccharide biosynthetic process"/>
    <property type="evidence" value="ECO:0007669"/>
    <property type="project" value="TreeGrafter"/>
</dbReference>
<dbReference type="AlphaFoldDB" id="A0A4Y8UI14"/>
<dbReference type="CDD" id="cd16327">
    <property type="entry name" value="RseB"/>
    <property type="match status" value="1"/>
</dbReference>
<evidence type="ECO:0000259" key="7">
    <source>
        <dbReference type="Pfam" id="PF17188"/>
    </source>
</evidence>
<evidence type="ECO:0000256" key="5">
    <source>
        <dbReference type="SAM" id="SignalP"/>
    </source>
</evidence>
<dbReference type="PANTHER" id="PTHR38782:SF1">
    <property type="entry name" value="SIGMA-E FACTOR REGULATORY PROTEIN RSEB"/>
    <property type="match status" value="1"/>
</dbReference>
<keyword evidence="3 5" id="KW-0732">Signal</keyword>
<dbReference type="PIRSF" id="PIRSF005427">
    <property type="entry name" value="RseB"/>
    <property type="match status" value="1"/>
</dbReference>